<accession>A0AAU8DK65</accession>
<name>A0AAU8DK65_9ACTN</name>
<dbReference type="AlphaFoldDB" id="A0AAU8DK65"/>
<organism evidence="1">
    <name type="scientific">Nakamurella sp. A5-74</name>
    <dbReference type="NCBI Taxonomy" id="3158264"/>
    <lineage>
        <taxon>Bacteria</taxon>
        <taxon>Bacillati</taxon>
        <taxon>Actinomycetota</taxon>
        <taxon>Actinomycetes</taxon>
        <taxon>Nakamurellales</taxon>
        <taxon>Nakamurellaceae</taxon>
        <taxon>Nakamurella</taxon>
    </lineage>
</organism>
<dbReference type="RefSeq" id="WP_353647954.1">
    <property type="nucleotide sequence ID" value="NZ_CP159218.1"/>
</dbReference>
<sequence>MKRRDHHTGSSALPENLQAYTPDPLSLSAAAWEAGYAAFLTDRQRWADARGLDVDDLPDYRVGDAPFDRSAL</sequence>
<dbReference type="EMBL" id="CP159218">
    <property type="protein sequence ID" value="XCG62339.1"/>
    <property type="molecule type" value="Genomic_DNA"/>
</dbReference>
<gene>
    <name evidence="1" type="ORF">ABLG96_13860</name>
</gene>
<proteinExistence type="predicted"/>
<reference evidence="1" key="1">
    <citation type="submission" date="2024-05" db="EMBL/GenBank/DDBJ databases">
        <authorList>
            <person name="Cai S.Y."/>
            <person name="Jin L.M."/>
            <person name="Li H.R."/>
        </authorList>
    </citation>
    <scope>NUCLEOTIDE SEQUENCE</scope>
    <source>
        <strain evidence="1">A5-74</strain>
    </source>
</reference>
<evidence type="ECO:0000313" key="1">
    <source>
        <dbReference type="EMBL" id="XCG62339.1"/>
    </source>
</evidence>
<protein>
    <submittedName>
        <fullName evidence="1">Uncharacterized protein</fullName>
    </submittedName>
</protein>